<name>A0AAE0LYN9_9PEZI</name>
<dbReference type="InterPro" id="IPR015421">
    <property type="entry name" value="PyrdxlP-dep_Trfase_major"/>
</dbReference>
<keyword evidence="3 8" id="KW-0032">Aminotransferase</keyword>
<reference evidence="8" key="2">
    <citation type="submission" date="2023-06" db="EMBL/GenBank/DDBJ databases">
        <authorList>
            <consortium name="Lawrence Berkeley National Laboratory"/>
            <person name="Haridas S."/>
            <person name="Hensen N."/>
            <person name="Bonometti L."/>
            <person name="Westerberg I."/>
            <person name="Brannstrom I.O."/>
            <person name="Guillou S."/>
            <person name="Cros-Aarteil S."/>
            <person name="Calhoun S."/>
            <person name="Kuo A."/>
            <person name="Mondo S."/>
            <person name="Pangilinan J."/>
            <person name="Riley R."/>
            <person name="Labutti K."/>
            <person name="Andreopoulos B."/>
            <person name="Lipzen A."/>
            <person name="Chen C."/>
            <person name="Yanf M."/>
            <person name="Daum C."/>
            <person name="Ng V."/>
            <person name="Clum A."/>
            <person name="Steindorff A."/>
            <person name="Ohm R."/>
            <person name="Martin F."/>
            <person name="Silar P."/>
            <person name="Natvig D."/>
            <person name="Lalanne C."/>
            <person name="Gautier V."/>
            <person name="Ament-Velasquez S.L."/>
            <person name="Kruys A."/>
            <person name="Hutchinson M.I."/>
            <person name="Powell A.J."/>
            <person name="Barry K."/>
            <person name="Miller A.N."/>
            <person name="Grigoriev I.V."/>
            <person name="Debuchy R."/>
            <person name="Gladieux P."/>
            <person name="Thoren M.H."/>
            <person name="Johannesson H."/>
        </authorList>
    </citation>
    <scope>NUCLEOTIDE SEQUENCE</scope>
    <source>
        <strain evidence="8">CBS 118394</strain>
    </source>
</reference>
<comment type="cofactor">
    <cofactor evidence="1">
        <name>pyridoxal 5'-phosphate</name>
        <dbReference type="ChEBI" id="CHEBI:597326"/>
    </cofactor>
</comment>
<dbReference type="GO" id="GO:0008483">
    <property type="term" value="F:transaminase activity"/>
    <property type="evidence" value="ECO:0007669"/>
    <property type="project" value="UniProtKB-KW"/>
</dbReference>
<evidence type="ECO:0000256" key="7">
    <source>
        <dbReference type="SAM" id="MobiDB-lite"/>
    </source>
</evidence>
<comment type="similarity">
    <text evidence="2 6">Belongs to the class-III pyridoxal-phosphate-dependent aminotransferase family.</text>
</comment>
<sequence length="350" mass="37991">MESPLVSHPKPTSSPSAAVVSEYAPYMVATYSRPPPVFVHGHMSWLWDVEGQRYLDFTAGIAVNSLGHCDKEFSRILRYQGSTLIHASNLYYNPWTGTLSKLLVEKTRESGGMHDAAAVFAGIKFARKVGKVLDPSGEKTRDRDDGRPVGDAETPSIRRRSRPWFPDFGWARTTTRRAASSWSQSKGKAACSWRNGAARLGLCCTTTKSSAGCRGRARSGRTAGLPEAHPDILTDAEALGTGFPSARRLPMSWRWGRKYPELITEIRGRGLILGLQLTRDPTDIVNACLEKGLLVITAGTNTLRFVPALNITEKLIVAGLKMLDSAIASVLNPSSTPEASAPEASPTPEA</sequence>
<dbReference type="PANTHER" id="PTHR11986">
    <property type="entry name" value="AMINOTRANSFERASE CLASS III"/>
    <property type="match status" value="1"/>
</dbReference>
<evidence type="ECO:0000313" key="8">
    <source>
        <dbReference type="EMBL" id="KAK3311749.1"/>
    </source>
</evidence>
<dbReference type="PIRSF" id="PIRSF000521">
    <property type="entry name" value="Transaminase_4ab_Lys_Orn"/>
    <property type="match status" value="1"/>
</dbReference>
<proteinExistence type="inferred from homology"/>
<dbReference type="PANTHER" id="PTHR11986:SF79">
    <property type="entry name" value="ACETYLORNITHINE AMINOTRANSFERASE, MITOCHONDRIAL"/>
    <property type="match status" value="1"/>
</dbReference>
<keyword evidence="9" id="KW-1185">Reference proteome</keyword>
<dbReference type="InterPro" id="IPR005814">
    <property type="entry name" value="Aminotrans_3"/>
</dbReference>
<dbReference type="SUPFAM" id="SSF53383">
    <property type="entry name" value="PLP-dependent transferases"/>
    <property type="match status" value="2"/>
</dbReference>
<evidence type="ECO:0000313" key="9">
    <source>
        <dbReference type="Proteomes" id="UP001283341"/>
    </source>
</evidence>
<dbReference type="AlphaFoldDB" id="A0AAE0LYN9"/>
<dbReference type="Gene3D" id="3.90.1150.10">
    <property type="entry name" value="Aspartate Aminotransferase, domain 1"/>
    <property type="match status" value="2"/>
</dbReference>
<feature type="compositionally biased region" description="Basic and acidic residues" evidence="7">
    <location>
        <begin position="136"/>
        <end position="150"/>
    </location>
</feature>
<dbReference type="GO" id="GO:0005759">
    <property type="term" value="C:mitochondrial matrix"/>
    <property type="evidence" value="ECO:0007669"/>
    <property type="project" value="TreeGrafter"/>
</dbReference>
<dbReference type="InterPro" id="IPR015422">
    <property type="entry name" value="PyrdxlP-dep_Trfase_small"/>
</dbReference>
<dbReference type="Pfam" id="PF00202">
    <property type="entry name" value="Aminotran_3"/>
    <property type="match status" value="2"/>
</dbReference>
<evidence type="ECO:0000256" key="1">
    <source>
        <dbReference type="ARBA" id="ARBA00001933"/>
    </source>
</evidence>
<reference evidence="8" key="1">
    <citation type="journal article" date="2023" name="Mol. Phylogenet. Evol.">
        <title>Genome-scale phylogeny and comparative genomics of the fungal order Sordariales.</title>
        <authorList>
            <person name="Hensen N."/>
            <person name="Bonometti L."/>
            <person name="Westerberg I."/>
            <person name="Brannstrom I.O."/>
            <person name="Guillou S."/>
            <person name="Cros-Aarteil S."/>
            <person name="Calhoun S."/>
            <person name="Haridas S."/>
            <person name="Kuo A."/>
            <person name="Mondo S."/>
            <person name="Pangilinan J."/>
            <person name="Riley R."/>
            <person name="LaButti K."/>
            <person name="Andreopoulos B."/>
            <person name="Lipzen A."/>
            <person name="Chen C."/>
            <person name="Yan M."/>
            <person name="Daum C."/>
            <person name="Ng V."/>
            <person name="Clum A."/>
            <person name="Steindorff A."/>
            <person name="Ohm R.A."/>
            <person name="Martin F."/>
            <person name="Silar P."/>
            <person name="Natvig D.O."/>
            <person name="Lalanne C."/>
            <person name="Gautier V."/>
            <person name="Ament-Velasquez S.L."/>
            <person name="Kruys A."/>
            <person name="Hutchinson M.I."/>
            <person name="Powell A.J."/>
            <person name="Barry K."/>
            <person name="Miller A.N."/>
            <person name="Grigoriev I.V."/>
            <person name="Debuchy R."/>
            <person name="Gladieux P."/>
            <person name="Hiltunen Thoren M."/>
            <person name="Johannesson H."/>
        </authorList>
    </citation>
    <scope>NUCLEOTIDE SEQUENCE</scope>
    <source>
        <strain evidence="8">CBS 118394</strain>
    </source>
</reference>
<organism evidence="8 9">
    <name type="scientific">Apodospora peruviana</name>
    <dbReference type="NCBI Taxonomy" id="516989"/>
    <lineage>
        <taxon>Eukaryota</taxon>
        <taxon>Fungi</taxon>
        <taxon>Dikarya</taxon>
        <taxon>Ascomycota</taxon>
        <taxon>Pezizomycotina</taxon>
        <taxon>Sordariomycetes</taxon>
        <taxon>Sordariomycetidae</taxon>
        <taxon>Sordariales</taxon>
        <taxon>Lasiosphaeriaceae</taxon>
        <taxon>Apodospora</taxon>
    </lineage>
</organism>
<dbReference type="InterPro" id="IPR050103">
    <property type="entry name" value="Class-III_PLP-dep_AT"/>
</dbReference>
<evidence type="ECO:0000256" key="3">
    <source>
        <dbReference type="ARBA" id="ARBA00022576"/>
    </source>
</evidence>
<keyword evidence="4" id="KW-0808">Transferase</keyword>
<comment type="caution">
    <text evidence="8">The sequence shown here is derived from an EMBL/GenBank/DDBJ whole genome shotgun (WGS) entry which is preliminary data.</text>
</comment>
<dbReference type="Gene3D" id="3.40.640.10">
    <property type="entry name" value="Type I PLP-dependent aspartate aminotransferase-like (Major domain)"/>
    <property type="match status" value="1"/>
</dbReference>
<dbReference type="EMBL" id="JAUEDM010000030">
    <property type="protein sequence ID" value="KAK3311749.1"/>
    <property type="molecule type" value="Genomic_DNA"/>
</dbReference>
<dbReference type="GO" id="GO:0042802">
    <property type="term" value="F:identical protein binding"/>
    <property type="evidence" value="ECO:0007669"/>
    <property type="project" value="TreeGrafter"/>
</dbReference>
<gene>
    <name evidence="8" type="ORF">B0H66DRAFT_578800</name>
</gene>
<dbReference type="Proteomes" id="UP001283341">
    <property type="component" value="Unassembled WGS sequence"/>
</dbReference>
<evidence type="ECO:0000256" key="4">
    <source>
        <dbReference type="ARBA" id="ARBA00022679"/>
    </source>
</evidence>
<protein>
    <submittedName>
        <fullName evidence="8">Acetylornithine aminotransferase-like protein</fullName>
    </submittedName>
</protein>
<dbReference type="GO" id="GO:0030170">
    <property type="term" value="F:pyridoxal phosphate binding"/>
    <property type="evidence" value="ECO:0007669"/>
    <property type="project" value="InterPro"/>
</dbReference>
<dbReference type="InterPro" id="IPR015424">
    <property type="entry name" value="PyrdxlP-dep_Trfase"/>
</dbReference>
<evidence type="ECO:0000256" key="2">
    <source>
        <dbReference type="ARBA" id="ARBA00008954"/>
    </source>
</evidence>
<feature type="region of interest" description="Disordered" evidence="7">
    <location>
        <begin position="134"/>
        <end position="160"/>
    </location>
</feature>
<keyword evidence="5 6" id="KW-0663">Pyridoxal phosphate</keyword>
<evidence type="ECO:0000256" key="5">
    <source>
        <dbReference type="ARBA" id="ARBA00022898"/>
    </source>
</evidence>
<accession>A0AAE0LYN9</accession>
<evidence type="ECO:0000256" key="6">
    <source>
        <dbReference type="RuleBase" id="RU003560"/>
    </source>
</evidence>